<evidence type="ECO:0000313" key="2">
    <source>
        <dbReference type="Proteomes" id="UP000663873"/>
    </source>
</evidence>
<name>A0A820KLQ3_9BILA</name>
<keyword evidence="2" id="KW-1185">Reference proteome</keyword>
<dbReference type="Proteomes" id="UP000663873">
    <property type="component" value="Unassembled WGS sequence"/>
</dbReference>
<evidence type="ECO:0000313" key="1">
    <source>
        <dbReference type="EMBL" id="CAF4341814.1"/>
    </source>
</evidence>
<dbReference type="AlphaFoldDB" id="A0A820KLQ3"/>
<gene>
    <name evidence="1" type="ORF">UJA718_LOCUS15193</name>
</gene>
<sequence>MMLREMFFEKKQYHLALCLYKEQDHLNQQQNSSSQSRTKCSSESISEWLISIKKRMAHLHQEENGSSQSVTKCSSQSISEWLISIKKRMVYCNFSANDNHCVKHEIEIFYSSVEDGLNVKESNVLSLRTKKVCWLLFYSEQL</sequence>
<reference evidence="1" key="1">
    <citation type="submission" date="2021-02" db="EMBL/GenBank/DDBJ databases">
        <authorList>
            <person name="Nowell W R."/>
        </authorList>
    </citation>
    <scope>NUCLEOTIDE SEQUENCE</scope>
</reference>
<accession>A0A820KLQ3</accession>
<dbReference type="EMBL" id="CAJOBP010002217">
    <property type="protein sequence ID" value="CAF4341814.1"/>
    <property type="molecule type" value="Genomic_DNA"/>
</dbReference>
<protein>
    <submittedName>
        <fullName evidence="1">Uncharacterized protein</fullName>
    </submittedName>
</protein>
<organism evidence="1 2">
    <name type="scientific">Rotaria socialis</name>
    <dbReference type="NCBI Taxonomy" id="392032"/>
    <lineage>
        <taxon>Eukaryota</taxon>
        <taxon>Metazoa</taxon>
        <taxon>Spiralia</taxon>
        <taxon>Gnathifera</taxon>
        <taxon>Rotifera</taxon>
        <taxon>Eurotatoria</taxon>
        <taxon>Bdelloidea</taxon>
        <taxon>Philodinida</taxon>
        <taxon>Philodinidae</taxon>
        <taxon>Rotaria</taxon>
    </lineage>
</organism>
<comment type="caution">
    <text evidence="1">The sequence shown here is derived from an EMBL/GenBank/DDBJ whole genome shotgun (WGS) entry which is preliminary data.</text>
</comment>
<proteinExistence type="predicted"/>